<gene>
    <name evidence="1" type="ORF">TevJSym_aq00580</name>
</gene>
<comment type="caution">
    <text evidence="1">The sequence shown here is derived from an EMBL/GenBank/DDBJ whole genome shotgun (WGS) entry which is preliminary data.</text>
</comment>
<evidence type="ECO:0000313" key="1">
    <source>
        <dbReference type="EMBL" id="EGW54110.1"/>
    </source>
</evidence>
<protein>
    <submittedName>
        <fullName evidence="1">Uncharacterized protein</fullName>
    </submittedName>
</protein>
<dbReference type="AlphaFoldDB" id="G2FGJ9"/>
<proteinExistence type="predicted"/>
<sequence>MIGSSGVDHEFENYGQPVLEYLGMSQIDLADLRDDLIDMGLVTL</sequence>
<dbReference type="EMBL" id="AFZB01000017">
    <property type="protein sequence ID" value="EGW54110.1"/>
    <property type="molecule type" value="Genomic_DNA"/>
</dbReference>
<evidence type="ECO:0000313" key="2">
    <source>
        <dbReference type="Proteomes" id="UP000005167"/>
    </source>
</evidence>
<dbReference type="Proteomes" id="UP000005167">
    <property type="component" value="Unassembled WGS sequence"/>
</dbReference>
<keyword evidence="2" id="KW-1185">Reference proteome</keyword>
<accession>G2FGJ9</accession>
<name>G2FGJ9_9GAMM</name>
<organism evidence="1 2">
    <name type="scientific">endosymbiont of Tevnia jerichonana</name>
    <name type="common">vent Tica</name>
    <dbReference type="NCBI Taxonomy" id="1049564"/>
    <lineage>
        <taxon>Bacteria</taxon>
        <taxon>Pseudomonadati</taxon>
        <taxon>Pseudomonadota</taxon>
        <taxon>Gammaproteobacteria</taxon>
        <taxon>sulfur-oxidizing symbionts</taxon>
    </lineage>
</organism>
<reference evidence="1 2" key="1">
    <citation type="journal article" date="2011" name="ISME J.">
        <title>The endosymbionts of the deep-sea tubeworms Riftia pachyptila and Tevnia jerichonana share an identical physiology as revealed by proteogenomic analyses.</title>
        <authorList>
            <person name="Gardebrecht A."/>
            <person name="Markert S."/>
            <person name="Felbeck H."/>
            <person name="Thuermer A."/>
            <person name="Albrecht D."/>
            <person name="Wollherr A."/>
            <person name="Kabisch J."/>
            <person name="Lehmann R."/>
            <person name="Daniel R."/>
            <person name="Liesegang H."/>
            <person name="Hecker M."/>
            <person name="Sievert S.M."/>
            <person name="Schweder T."/>
        </authorList>
    </citation>
    <scope>NUCLEOTIDE SEQUENCE [LARGE SCALE GENOMIC DNA]</scope>
</reference>
<dbReference type="RefSeq" id="WP_006475004.1">
    <property type="nucleotide sequence ID" value="NZ_AFZB01000017.1"/>
</dbReference>